<evidence type="ECO:0000313" key="2">
    <source>
        <dbReference type="Proteomes" id="UP000799436"/>
    </source>
</evidence>
<dbReference type="EMBL" id="ML995815">
    <property type="protein sequence ID" value="KAF2772255.1"/>
    <property type="molecule type" value="Genomic_DNA"/>
</dbReference>
<reference evidence="1" key="1">
    <citation type="journal article" date="2020" name="Stud. Mycol.">
        <title>101 Dothideomycetes genomes: a test case for predicting lifestyles and emergence of pathogens.</title>
        <authorList>
            <person name="Haridas S."/>
            <person name="Albert R."/>
            <person name="Binder M."/>
            <person name="Bloem J."/>
            <person name="Labutti K."/>
            <person name="Salamov A."/>
            <person name="Andreopoulos B."/>
            <person name="Baker S."/>
            <person name="Barry K."/>
            <person name="Bills G."/>
            <person name="Bluhm B."/>
            <person name="Cannon C."/>
            <person name="Castanera R."/>
            <person name="Culley D."/>
            <person name="Daum C."/>
            <person name="Ezra D."/>
            <person name="Gonzalez J."/>
            <person name="Henrissat B."/>
            <person name="Kuo A."/>
            <person name="Liang C."/>
            <person name="Lipzen A."/>
            <person name="Lutzoni F."/>
            <person name="Magnuson J."/>
            <person name="Mondo S."/>
            <person name="Nolan M."/>
            <person name="Ohm R."/>
            <person name="Pangilinan J."/>
            <person name="Park H.-J."/>
            <person name="Ramirez L."/>
            <person name="Alfaro M."/>
            <person name="Sun H."/>
            <person name="Tritt A."/>
            <person name="Yoshinaga Y."/>
            <person name="Zwiers L.-H."/>
            <person name="Turgeon B."/>
            <person name="Goodwin S."/>
            <person name="Spatafora J."/>
            <person name="Crous P."/>
            <person name="Grigoriev I."/>
        </authorList>
    </citation>
    <scope>NUCLEOTIDE SEQUENCE</scope>
    <source>
        <strain evidence="1">CBS 116005</strain>
    </source>
</reference>
<accession>A0A6G1LHA5</accession>
<protein>
    <submittedName>
        <fullName evidence="1">Uncharacterized protein</fullName>
    </submittedName>
</protein>
<name>A0A6G1LHA5_9PEZI</name>
<gene>
    <name evidence="1" type="ORF">EJ03DRAFT_200342</name>
</gene>
<organism evidence="1 2">
    <name type="scientific">Teratosphaeria nubilosa</name>
    <dbReference type="NCBI Taxonomy" id="161662"/>
    <lineage>
        <taxon>Eukaryota</taxon>
        <taxon>Fungi</taxon>
        <taxon>Dikarya</taxon>
        <taxon>Ascomycota</taxon>
        <taxon>Pezizomycotina</taxon>
        <taxon>Dothideomycetes</taxon>
        <taxon>Dothideomycetidae</taxon>
        <taxon>Mycosphaerellales</taxon>
        <taxon>Teratosphaeriaceae</taxon>
        <taxon>Teratosphaeria</taxon>
    </lineage>
</organism>
<dbReference type="AlphaFoldDB" id="A0A6G1LHA5"/>
<keyword evidence="2" id="KW-1185">Reference proteome</keyword>
<sequence length="215" mass="23784">MTWDKQSQRRSCDGEARCQVYHLSARLARKPSALGEPSSSLLRRFITRFASVSAPLAYGTGLRPSIFLFSTLPVSCLQARPSAATMRLGLNHASARNLQRQFCDPVNFQTPDMSKISGQSSATIRWTTILRYFDSGDSGRPSSRLDRLLIARSSVDAAVPSIISTISRQSPCSRSIRNGVPPRLNLIDPRLRVESPYDHCDSRTVQSMPCRANGL</sequence>
<evidence type="ECO:0000313" key="1">
    <source>
        <dbReference type="EMBL" id="KAF2772255.1"/>
    </source>
</evidence>
<proteinExistence type="predicted"/>
<dbReference type="Proteomes" id="UP000799436">
    <property type="component" value="Unassembled WGS sequence"/>
</dbReference>